<feature type="transmembrane region" description="Helical" evidence="1">
    <location>
        <begin position="16"/>
        <end position="36"/>
    </location>
</feature>
<feature type="non-terminal residue" evidence="2">
    <location>
        <position position="1"/>
    </location>
</feature>
<feature type="transmembrane region" description="Helical" evidence="1">
    <location>
        <begin position="118"/>
        <end position="137"/>
    </location>
</feature>
<dbReference type="AlphaFoldDB" id="A0A9D6LAC3"/>
<name>A0A9D6LAC3_UNCEI</name>
<feature type="non-terminal residue" evidence="2">
    <location>
        <position position="407"/>
    </location>
</feature>
<feature type="transmembrane region" description="Helical" evidence="1">
    <location>
        <begin position="48"/>
        <end position="68"/>
    </location>
</feature>
<comment type="caution">
    <text evidence="2">The sequence shown here is derived from an EMBL/GenBank/DDBJ whole genome shotgun (WGS) entry which is preliminary data.</text>
</comment>
<reference evidence="2" key="1">
    <citation type="submission" date="2020-07" db="EMBL/GenBank/DDBJ databases">
        <title>Huge and variable diversity of episymbiotic CPR bacteria and DPANN archaea in groundwater ecosystems.</title>
        <authorList>
            <person name="He C.Y."/>
            <person name="Keren R."/>
            <person name="Whittaker M."/>
            <person name="Farag I.F."/>
            <person name="Doudna J."/>
            <person name="Cate J.H.D."/>
            <person name="Banfield J.F."/>
        </authorList>
    </citation>
    <scope>NUCLEOTIDE SEQUENCE</scope>
    <source>
        <strain evidence="2">NC_groundwater_928_Pr1_S-0.2um_72_17</strain>
    </source>
</reference>
<feature type="transmembrane region" description="Helical" evidence="1">
    <location>
        <begin position="149"/>
        <end position="174"/>
    </location>
</feature>
<keyword evidence="1" id="KW-0812">Transmembrane</keyword>
<keyword evidence="1" id="KW-1133">Transmembrane helix</keyword>
<evidence type="ECO:0000313" key="2">
    <source>
        <dbReference type="EMBL" id="MBI3540495.1"/>
    </source>
</evidence>
<evidence type="ECO:0000256" key="1">
    <source>
        <dbReference type="SAM" id="Phobius"/>
    </source>
</evidence>
<accession>A0A9D6LAC3</accession>
<dbReference type="EMBL" id="JACQAY010000318">
    <property type="protein sequence ID" value="MBI3540495.1"/>
    <property type="molecule type" value="Genomic_DNA"/>
</dbReference>
<protein>
    <submittedName>
        <fullName evidence="2">Uncharacterized protein</fullName>
    </submittedName>
</protein>
<feature type="transmembrane region" description="Helical" evidence="1">
    <location>
        <begin position="180"/>
        <end position="206"/>
    </location>
</feature>
<keyword evidence="1" id="KW-0472">Membrane</keyword>
<dbReference type="Proteomes" id="UP000807850">
    <property type="component" value="Unassembled WGS sequence"/>
</dbReference>
<evidence type="ECO:0000313" key="3">
    <source>
        <dbReference type="Proteomes" id="UP000807850"/>
    </source>
</evidence>
<organism evidence="2 3">
    <name type="scientific">Eiseniibacteriota bacterium</name>
    <dbReference type="NCBI Taxonomy" id="2212470"/>
    <lineage>
        <taxon>Bacteria</taxon>
        <taxon>Candidatus Eiseniibacteriota</taxon>
    </lineage>
</organism>
<sequence length="407" mass="44683">IYFAALGRLILTHPRLVAALLCKEVACVTAVLLPFVPGIANRPRGERWRWLLACGAVLVIWAAAYSWVRARAGLELPHGLERDAALFATPLERRFGWAASNSLRAIFSLAARRERWDWVAAAEIALFAGAAALAVAFDRGARERFRRHFAWIAWGAAWFALATASLVPIFPLWAPGRSQFGSIGFGIAAVATLAATRPLLVAALVAGRLGLLLLAPPAPAWITLEPEERGAFIDFPRVTRLQRLMEETRHVLRARYPTLPHGARVGFHGLPIAAEYAYGGAHAIQVWYRDTTLRWVPYADFRADSMRSVVTLIDYQPEPPDQVVLLDPDAARGQLVGASLLQQGRWSDALGTFARADSAQRDRSARIFLGDLAGRRAYCLAALGRFDQADLEARRALRASALDVGAR</sequence>
<gene>
    <name evidence="2" type="ORF">HY076_09505</name>
</gene>
<proteinExistence type="predicted"/>